<organism evidence="1 2">
    <name type="scientific">Nesidiocoris tenuis</name>
    <dbReference type="NCBI Taxonomy" id="355587"/>
    <lineage>
        <taxon>Eukaryota</taxon>
        <taxon>Metazoa</taxon>
        <taxon>Ecdysozoa</taxon>
        <taxon>Arthropoda</taxon>
        <taxon>Hexapoda</taxon>
        <taxon>Insecta</taxon>
        <taxon>Pterygota</taxon>
        <taxon>Neoptera</taxon>
        <taxon>Paraneoptera</taxon>
        <taxon>Hemiptera</taxon>
        <taxon>Heteroptera</taxon>
        <taxon>Panheteroptera</taxon>
        <taxon>Cimicomorpha</taxon>
        <taxon>Miridae</taxon>
        <taxon>Dicyphina</taxon>
        <taxon>Nesidiocoris</taxon>
    </lineage>
</organism>
<gene>
    <name evidence="1" type="ORF">NTEN_LOCUS5344</name>
</gene>
<accession>A0A6H5G896</accession>
<dbReference type="Proteomes" id="UP000479000">
    <property type="component" value="Unassembled WGS sequence"/>
</dbReference>
<evidence type="ECO:0000313" key="2">
    <source>
        <dbReference type="Proteomes" id="UP000479000"/>
    </source>
</evidence>
<protein>
    <submittedName>
        <fullName evidence="1">Uncharacterized protein</fullName>
    </submittedName>
</protein>
<dbReference type="EMBL" id="CADCXU010008159">
    <property type="protein sequence ID" value="CAA9999061.1"/>
    <property type="molecule type" value="Genomic_DNA"/>
</dbReference>
<proteinExistence type="predicted"/>
<evidence type="ECO:0000313" key="1">
    <source>
        <dbReference type="EMBL" id="CAA9999061.1"/>
    </source>
</evidence>
<dbReference type="AlphaFoldDB" id="A0A6H5G896"/>
<keyword evidence="2" id="KW-1185">Reference proteome</keyword>
<name>A0A6H5G896_9HEMI</name>
<reference evidence="1 2" key="1">
    <citation type="submission" date="2020-02" db="EMBL/GenBank/DDBJ databases">
        <authorList>
            <person name="Ferguson B K."/>
        </authorList>
    </citation>
    <scope>NUCLEOTIDE SEQUENCE [LARGE SCALE GENOMIC DNA]</scope>
</reference>
<sequence>MFCHDVMLLIQDLDQFLQGPAPVSGSHRKAKAKFAFLLKKNSISRICSNIVEEGRKRVSRLVVGPGSHSHTAHPEVGPVPRVAPLPEGERLMATDFSRASTMLQLWLVVEGSSEEGYETSCKPGIPVAGIPGEMIRRREFSNFEGNFEMSEMRG</sequence>